<reference evidence="3" key="1">
    <citation type="journal article" date="2016" name="Gen. Comp. Endocrinol.">
        <title>Gonadotropin-releasing hormone and adipokinetic hormone/corazonin-related peptide in the female prawn.</title>
        <authorList>
            <person name="Suwansa-ard S."/>
            <person name="Zhao M."/>
            <person name="Thongbuakaew T."/>
            <person name="Chansela P."/>
            <person name="Ventura T."/>
            <person name="Cummins S.F."/>
            <person name="Sobhon P."/>
        </authorList>
    </citation>
    <scope>NUCLEOTIDE SEQUENCE</scope>
    <source>
        <tissue evidence="3">Nervous tissue</tissue>
    </source>
</reference>
<feature type="chain" id="PRO_5008529000" evidence="2">
    <location>
        <begin position="21"/>
        <end position="88"/>
    </location>
</feature>
<evidence type="ECO:0000256" key="2">
    <source>
        <dbReference type="SAM" id="SignalP"/>
    </source>
</evidence>
<protein>
    <submittedName>
        <fullName evidence="3">Gonadotropin-releasing hormone long-isoform</fullName>
    </submittedName>
</protein>
<sequence length="88" mass="9277">MASKMIAAFLLLGLCIATLGQQHFRTSHFRPDNVGRRPGAIREDLKPVGPGGIQQDLKPVGPGGIQQDLKPVGPGGIQQDLKPVGASR</sequence>
<feature type="region of interest" description="Disordered" evidence="1">
    <location>
        <begin position="30"/>
        <end position="88"/>
    </location>
</feature>
<proteinExistence type="evidence at transcript level"/>
<evidence type="ECO:0000313" key="3">
    <source>
        <dbReference type="EMBL" id="ANT96501.1"/>
    </source>
</evidence>
<evidence type="ECO:0000256" key="1">
    <source>
        <dbReference type="SAM" id="MobiDB-lite"/>
    </source>
</evidence>
<gene>
    <name evidence="3" type="primary">GnRH</name>
</gene>
<keyword evidence="2" id="KW-0732">Signal</keyword>
<dbReference type="AlphaFoldDB" id="A0A1B1R4F1"/>
<dbReference type="EMBL" id="KT765022">
    <property type="protein sequence ID" value="ANT96501.1"/>
    <property type="molecule type" value="mRNA"/>
</dbReference>
<organism evidence="3">
    <name type="scientific">Macrobrachium rosenbergii</name>
    <name type="common">Giant fresh water prawn</name>
    <dbReference type="NCBI Taxonomy" id="79674"/>
    <lineage>
        <taxon>Eukaryota</taxon>
        <taxon>Metazoa</taxon>
        <taxon>Ecdysozoa</taxon>
        <taxon>Arthropoda</taxon>
        <taxon>Crustacea</taxon>
        <taxon>Multicrustacea</taxon>
        <taxon>Malacostraca</taxon>
        <taxon>Eumalacostraca</taxon>
        <taxon>Eucarida</taxon>
        <taxon>Decapoda</taxon>
        <taxon>Pleocyemata</taxon>
        <taxon>Caridea</taxon>
        <taxon>Palaemonoidea</taxon>
        <taxon>Palaemonidae</taxon>
        <taxon>Macrobrachium</taxon>
    </lineage>
</organism>
<feature type="signal peptide" evidence="2">
    <location>
        <begin position="1"/>
        <end position="20"/>
    </location>
</feature>
<name>A0A1B1R4F1_MACRS</name>
<accession>A0A1B1R4F1</accession>
<feature type="compositionally biased region" description="Basic and acidic residues" evidence="1">
    <location>
        <begin position="30"/>
        <end position="46"/>
    </location>
</feature>